<evidence type="ECO:0000259" key="1">
    <source>
        <dbReference type="Pfam" id="PF01869"/>
    </source>
</evidence>
<feature type="domain" description="ATPase BadF/BadG/BcrA/BcrD type" evidence="1">
    <location>
        <begin position="10"/>
        <end position="263"/>
    </location>
</feature>
<dbReference type="InterPro" id="IPR043129">
    <property type="entry name" value="ATPase_NBD"/>
</dbReference>
<evidence type="ECO:0000313" key="2">
    <source>
        <dbReference type="EMBL" id="MEK0085313.1"/>
    </source>
</evidence>
<dbReference type="PANTHER" id="PTHR43190:SF3">
    <property type="entry name" value="N-ACETYL-D-GLUCOSAMINE KINASE"/>
    <property type="match status" value="1"/>
</dbReference>
<dbReference type="Gene3D" id="3.30.420.40">
    <property type="match status" value="2"/>
</dbReference>
<evidence type="ECO:0000313" key="3">
    <source>
        <dbReference type="Proteomes" id="UP001375743"/>
    </source>
</evidence>
<sequence>MRRTRYVLAVDGGGTKTAAALLTWEGRELAACRAGPANLYRDPAAGLAAVDAAWRCACAAAGLAPEATAPGTVVSAGLAGISGPAQRHAFAAAFAGFAGRRLSSDGYTAFTGVFGAGPGVLLAVGTGVTAYRRAAGGPLEIRSGWGFPVADRGSGAWLGFRLVGEYLDHLDGCAAVTAPSPLWAAVEARLGRAREGVLAWLERARAADFAALAPAIVAAAGADDPLAAGLLAEGTAHLLRLARALAPEPAAPLCLGGGLAEAYRASIAGAFPGAVLPAVQKPAPLRGAWLVATGAAPPEFPDVA</sequence>
<gene>
    <name evidence="2" type="ORF">U1T56_19350</name>
</gene>
<keyword evidence="3" id="KW-1185">Reference proteome</keyword>
<dbReference type="EMBL" id="JBBLZC010000025">
    <property type="protein sequence ID" value="MEK0085313.1"/>
    <property type="molecule type" value="Genomic_DNA"/>
</dbReference>
<dbReference type="InterPro" id="IPR052519">
    <property type="entry name" value="Euk-type_GlcNAc_Kinase"/>
</dbReference>
<proteinExistence type="predicted"/>
<accession>A0ABU8XVU2</accession>
<dbReference type="InterPro" id="IPR002731">
    <property type="entry name" value="ATPase_BadF"/>
</dbReference>
<reference evidence="2 3" key="1">
    <citation type="submission" date="2024-01" db="EMBL/GenBank/DDBJ databases">
        <title>Multi-omics insights into the function and evolution of sodium benzoate biodegradation pathways in Benzoatithermus flavus gen. nov., sp. nov. from hot spring.</title>
        <authorList>
            <person name="Hu C.-J."/>
            <person name="Li W.-J."/>
        </authorList>
    </citation>
    <scope>NUCLEOTIDE SEQUENCE [LARGE SCALE GENOMIC DNA]</scope>
    <source>
        <strain evidence="2 3">SYSU G07066</strain>
    </source>
</reference>
<protein>
    <submittedName>
        <fullName evidence="2">BadF/BadG/BcrA/BcrD ATPase family protein</fullName>
    </submittedName>
</protein>
<name>A0ABU8XVU2_9PROT</name>
<dbReference type="Proteomes" id="UP001375743">
    <property type="component" value="Unassembled WGS sequence"/>
</dbReference>
<dbReference type="Pfam" id="PF01869">
    <property type="entry name" value="BcrAD_BadFG"/>
    <property type="match status" value="1"/>
</dbReference>
<dbReference type="RefSeq" id="WP_418161162.1">
    <property type="nucleotide sequence ID" value="NZ_JBBLZC010000025.1"/>
</dbReference>
<dbReference type="CDD" id="cd24082">
    <property type="entry name" value="ASKHA_NBD_GspK-like"/>
    <property type="match status" value="1"/>
</dbReference>
<dbReference type="PANTHER" id="PTHR43190">
    <property type="entry name" value="N-ACETYL-D-GLUCOSAMINE KINASE"/>
    <property type="match status" value="1"/>
</dbReference>
<dbReference type="SUPFAM" id="SSF53067">
    <property type="entry name" value="Actin-like ATPase domain"/>
    <property type="match status" value="2"/>
</dbReference>
<comment type="caution">
    <text evidence="2">The sequence shown here is derived from an EMBL/GenBank/DDBJ whole genome shotgun (WGS) entry which is preliminary data.</text>
</comment>
<organism evidence="2 3">
    <name type="scientific">Benzoatithermus flavus</name>
    <dbReference type="NCBI Taxonomy" id="3108223"/>
    <lineage>
        <taxon>Bacteria</taxon>
        <taxon>Pseudomonadati</taxon>
        <taxon>Pseudomonadota</taxon>
        <taxon>Alphaproteobacteria</taxon>
        <taxon>Geminicoccales</taxon>
        <taxon>Geminicoccaceae</taxon>
        <taxon>Benzoatithermus</taxon>
    </lineage>
</organism>